<dbReference type="GeneID" id="106669455"/>
<evidence type="ECO:0000256" key="2">
    <source>
        <dbReference type="ARBA" id="ARBA00010532"/>
    </source>
</evidence>
<dbReference type="RefSeq" id="XP_014254437.1">
    <property type="nucleotide sequence ID" value="XM_014398951.2"/>
</dbReference>
<dbReference type="KEGG" id="clec:106669455"/>
<keyword evidence="7 10" id="KW-1015">Disulfide bond</keyword>
<comment type="subcellular location">
    <subcellularLocation>
        <location evidence="1">Cell membrane</location>
        <topology evidence="1">Multi-pass membrane protein</topology>
    </subcellularLocation>
</comment>
<dbReference type="PRINTS" id="PR01610">
    <property type="entry name" value="CD36ANTIGEN"/>
</dbReference>
<dbReference type="InterPro" id="IPR002159">
    <property type="entry name" value="CD36_fam"/>
</dbReference>
<sequence length="571" mass="64164">MVNGLFSGRGRYSAVGQSDRVYEPTTEANSESLSPTQAVFEKYLKGRFSQDRAKTKWVFTTMVCGLCAISLGSVLVGVDPYDIIFKMKVTFTEDGEGFLMWKKPDIDLYLKVYLFNVTNPDGFLHHGEKLRVQEVGPYVYRERISHENTTFNENGTITATPMHPLEYVPEMSNGTESDILTLPNIALLSFAQVQSTSNIFKKMAVNLLIKQTNSQPLVAMTAKEFMFGYKTTILTLGNKFMPTWISFDKLGLIDRMYDFDGDTSTTYSGVNDIKNSGLLATYNQKGYLPQWEAPCNNLTGASDGTKFNSLIKKDQDLLFFRKSLCRSMSLVRIGEEVIKGIHGYRYAFKNNSLDNGAVRPENKCFCHKGRCLPAGILDVQECYYGFPIVLSYPHFYQSDKSVQDAVEGIHPNKDLHSTYFVINEDSGLPLSLSVKMQINMAFTDLSSMSHVEQFSNLILPMLWTDITMKELPTGMAFKFYLYLTLGPILQVVTTYLLLIGGVAFILLSLASAVLIPKLNLTSSNRAPHADADWRSELPLAKKRCPGPSSQPNNKEMELYYCSLLAVQNEEM</sequence>
<evidence type="ECO:0000256" key="11">
    <source>
        <dbReference type="SAM" id="Phobius"/>
    </source>
</evidence>
<keyword evidence="13" id="KW-1185">Reference proteome</keyword>
<evidence type="ECO:0000256" key="10">
    <source>
        <dbReference type="PIRSR" id="PIRSR605428-52"/>
    </source>
</evidence>
<keyword evidence="4 11" id="KW-0812">Transmembrane</keyword>
<evidence type="ECO:0000256" key="6">
    <source>
        <dbReference type="ARBA" id="ARBA00023136"/>
    </source>
</evidence>
<dbReference type="EnsemblMetazoa" id="XM_014398951.2">
    <property type="protein sequence ID" value="XP_014254437.1"/>
    <property type="gene ID" value="LOC106669455"/>
</dbReference>
<evidence type="ECO:0000256" key="9">
    <source>
        <dbReference type="ARBA" id="ARBA00023180"/>
    </source>
</evidence>
<dbReference type="AlphaFoldDB" id="A0A8I6S134"/>
<dbReference type="GO" id="GO:0005737">
    <property type="term" value="C:cytoplasm"/>
    <property type="evidence" value="ECO:0007669"/>
    <property type="project" value="TreeGrafter"/>
</dbReference>
<keyword evidence="3" id="KW-1003">Cell membrane</keyword>
<evidence type="ECO:0000256" key="1">
    <source>
        <dbReference type="ARBA" id="ARBA00004651"/>
    </source>
</evidence>
<accession>A0A8I6S134</accession>
<evidence type="ECO:0000256" key="7">
    <source>
        <dbReference type="ARBA" id="ARBA00023157"/>
    </source>
</evidence>
<feature type="disulfide bond" evidence="10">
    <location>
        <begin position="366"/>
        <end position="371"/>
    </location>
</feature>
<dbReference type="Pfam" id="PF01130">
    <property type="entry name" value="CD36"/>
    <property type="match status" value="1"/>
</dbReference>
<evidence type="ECO:0000256" key="5">
    <source>
        <dbReference type="ARBA" id="ARBA00022989"/>
    </source>
</evidence>
<protein>
    <recommendedName>
        <fullName evidence="14">Scavenger receptor class B member 1</fullName>
    </recommendedName>
</protein>
<feature type="disulfide bond" evidence="10">
    <location>
        <begin position="295"/>
        <end position="364"/>
    </location>
</feature>
<feature type="disulfide bond" evidence="10">
    <location>
        <begin position="325"/>
        <end position="382"/>
    </location>
</feature>
<feature type="transmembrane region" description="Helical" evidence="11">
    <location>
        <begin position="57"/>
        <end position="78"/>
    </location>
</feature>
<keyword evidence="6 11" id="KW-0472">Membrane</keyword>
<keyword evidence="8" id="KW-0675">Receptor</keyword>
<evidence type="ECO:0000313" key="12">
    <source>
        <dbReference type="EnsemblMetazoa" id="XP_014254437.1"/>
    </source>
</evidence>
<evidence type="ECO:0000313" key="13">
    <source>
        <dbReference type="Proteomes" id="UP000494040"/>
    </source>
</evidence>
<dbReference type="PRINTS" id="PR01609">
    <property type="entry name" value="CD36FAMILY"/>
</dbReference>
<organism evidence="12 13">
    <name type="scientific">Cimex lectularius</name>
    <name type="common">Bed bug</name>
    <name type="synonym">Acanthia lectularia</name>
    <dbReference type="NCBI Taxonomy" id="79782"/>
    <lineage>
        <taxon>Eukaryota</taxon>
        <taxon>Metazoa</taxon>
        <taxon>Ecdysozoa</taxon>
        <taxon>Arthropoda</taxon>
        <taxon>Hexapoda</taxon>
        <taxon>Insecta</taxon>
        <taxon>Pterygota</taxon>
        <taxon>Neoptera</taxon>
        <taxon>Paraneoptera</taxon>
        <taxon>Hemiptera</taxon>
        <taxon>Heteroptera</taxon>
        <taxon>Panheteroptera</taxon>
        <taxon>Cimicomorpha</taxon>
        <taxon>Cimicidae</taxon>
        <taxon>Cimex</taxon>
    </lineage>
</organism>
<dbReference type="PANTHER" id="PTHR11923">
    <property type="entry name" value="SCAVENGER RECEPTOR CLASS B TYPE-1 SR-B1"/>
    <property type="match status" value="1"/>
</dbReference>
<name>A0A8I6S134_CIMLE</name>
<dbReference type="Proteomes" id="UP000494040">
    <property type="component" value="Unassembled WGS sequence"/>
</dbReference>
<dbReference type="GO" id="GO:0005886">
    <property type="term" value="C:plasma membrane"/>
    <property type="evidence" value="ECO:0007669"/>
    <property type="project" value="UniProtKB-SubCell"/>
</dbReference>
<dbReference type="OMA" id="KSMCRAQ"/>
<evidence type="ECO:0008006" key="14">
    <source>
        <dbReference type="Google" id="ProtNLM"/>
    </source>
</evidence>
<evidence type="ECO:0000256" key="8">
    <source>
        <dbReference type="ARBA" id="ARBA00023170"/>
    </source>
</evidence>
<dbReference type="GO" id="GO:0005044">
    <property type="term" value="F:scavenger receptor activity"/>
    <property type="evidence" value="ECO:0007669"/>
    <property type="project" value="TreeGrafter"/>
</dbReference>
<reference evidence="12" key="1">
    <citation type="submission" date="2022-01" db="UniProtKB">
        <authorList>
            <consortium name="EnsemblMetazoa"/>
        </authorList>
    </citation>
    <scope>IDENTIFICATION</scope>
</reference>
<dbReference type="OrthoDB" id="18585at2759"/>
<dbReference type="PANTHER" id="PTHR11923:SF67">
    <property type="entry name" value="RE68569P"/>
    <property type="match status" value="1"/>
</dbReference>
<feature type="transmembrane region" description="Helical" evidence="11">
    <location>
        <begin position="495"/>
        <end position="515"/>
    </location>
</feature>
<keyword evidence="9" id="KW-0325">Glycoprotein</keyword>
<dbReference type="InterPro" id="IPR005428">
    <property type="entry name" value="CD36/SCARB1/SNMP1"/>
</dbReference>
<comment type="similarity">
    <text evidence="2">Belongs to the CD36 family.</text>
</comment>
<evidence type="ECO:0000256" key="3">
    <source>
        <dbReference type="ARBA" id="ARBA00022475"/>
    </source>
</evidence>
<proteinExistence type="inferred from homology"/>
<keyword evidence="5 11" id="KW-1133">Transmembrane helix</keyword>
<evidence type="ECO:0000256" key="4">
    <source>
        <dbReference type="ARBA" id="ARBA00022692"/>
    </source>
</evidence>